<dbReference type="AlphaFoldDB" id="A0A9P6KMR9"/>
<organism evidence="2 3">
    <name type="scientific">Paraphaeosphaeria minitans</name>
    <dbReference type="NCBI Taxonomy" id="565426"/>
    <lineage>
        <taxon>Eukaryota</taxon>
        <taxon>Fungi</taxon>
        <taxon>Dikarya</taxon>
        <taxon>Ascomycota</taxon>
        <taxon>Pezizomycotina</taxon>
        <taxon>Dothideomycetes</taxon>
        <taxon>Pleosporomycetidae</taxon>
        <taxon>Pleosporales</taxon>
        <taxon>Massarineae</taxon>
        <taxon>Didymosphaeriaceae</taxon>
        <taxon>Paraphaeosphaeria</taxon>
    </lineage>
</organism>
<keyword evidence="1" id="KW-1133">Transmembrane helix</keyword>
<reference evidence="2" key="1">
    <citation type="journal article" date="2020" name="Mol. Plant Microbe Interact.">
        <title>Genome Sequence of the Biocontrol Agent Coniothyrium minitans strain Conio (IMI 134523).</title>
        <authorList>
            <person name="Patel D."/>
            <person name="Shittu T.A."/>
            <person name="Baroncelli R."/>
            <person name="Muthumeenakshi S."/>
            <person name="Osborne T.H."/>
            <person name="Janganan T.K."/>
            <person name="Sreenivasaprasad S."/>
        </authorList>
    </citation>
    <scope>NUCLEOTIDE SEQUENCE</scope>
    <source>
        <strain evidence="2">Conio</strain>
    </source>
</reference>
<evidence type="ECO:0000256" key="1">
    <source>
        <dbReference type="SAM" id="Phobius"/>
    </source>
</evidence>
<comment type="caution">
    <text evidence="2">The sequence shown here is derived from an EMBL/GenBank/DDBJ whole genome shotgun (WGS) entry which is preliminary data.</text>
</comment>
<feature type="transmembrane region" description="Helical" evidence="1">
    <location>
        <begin position="235"/>
        <end position="252"/>
    </location>
</feature>
<protein>
    <submittedName>
        <fullName evidence="2">Uncharacterized protein</fullName>
    </submittedName>
</protein>
<sequence length="296" mass="32848">MQPHLPRASHPHRTVRPRPEVCAAHITSRYSQQFCKSAPREFLSLAEMGAESFNGRKRGPDDDVLLVASGDGDGVRCAVVAVSLEGLPTYSKRGEKQLGDCERRIAPGSLDEASKFSSHVRKIAGRMELSTVDANQDIRRFLDCISLCMIKKKAARENSAGSCSEHLKVYAEAQCATMTLVILPETCTPDKALFGWLDQPKDRLEVDLLAQERQRHFTPSIPPETKPIANSVSTGALYIALLYLALLYLAICSRFPRAHRSQAPHMSRAVLKNIDSQATRTTAQELLLSQYFLTNR</sequence>
<keyword evidence="1" id="KW-0812">Transmembrane</keyword>
<dbReference type="EMBL" id="WJXW01000011">
    <property type="protein sequence ID" value="KAF9731784.1"/>
    <property type="molecule type" value="Genomic_DNA"/>
</dbReference>
<proteinExistence type="predicted"/>
<evidence type="ECO:0000313" key="2">
    <source>
        <dbReference type="EMBL" id="KAF9731784.1"/>
    </source>
</evidence>
<evidence type="ECO:0000313" key="3">
    <source>
        <dbReference type="Proteomes" id="UP000756921"/>
    </source>
</evidence>
<name>A0A9P6KMR9_9PLEO</name>
<accession>A0A9P6KMR9</accession>
<keyword evidence="3" id="KW-1185">Reference proteome</keyword>
<gene>
    <name evidence="2" type="ORF">PMIN01_09713</name>
</gene>
<keyword evidence="1" id="KW-0472">Membrane</keyword>
<dbReference type="Proteomes" id="UP000756921">
    <property type="component" value="Unassembled WGS sequence"/>
</dbReference>